<organism evidence="1 2">
    <name type="scientific">Sphingomonas pseudosanguinis</name>
    <dbReference type="NCBI Taxonomy" id="413712"/>
    <lineage>
        <taxon>Bacteria</taxon>
        <taxon>Pseudomonadati</taxon>
        <taxon>Pseudomonadota</taxon>
        <taxon>Alphaproteobacteria</taxon>
        <taxon>Sphingomonadales</taxon>
        <taxon>Sphingomonadaceae</taxon>
        <taxon>Sphingomonas</taxon>
    </lineage>
</organism>
<sequence>MTDMIIFMHDVTKGSHKGRQCCATAEGKDRNMPNPLKSLPLAALLIPAAVCAQNGKDRSGAIDDLIGCRTIREAATRLACFDRAAESASNARASGDLMILDRKTVVARKQQRFGLITPTSEMFGGGDADASTEVRQLDSKVITAMPAKAYGRFDIQLANGSVWQTIEALNFPPKAGAAVTIKEGAFGSYRLSVEGGRSIGAKRIR</sequence>
<accession>A0A7W6F182</accession>
<evidence type="ECO:0000313" key="2">
    <source>
        <dbReference type="Proteomes" id="UP000538670"/>
    </source>
</evidence>
<name>A0A7W6F182_9SPHN</name>
<gene>
    <name evidence="1" type="ORF">GGR48_000127</name>
</gene>
<evidence type="ECO:0000313" key="1">
    <source>
        <dbReference type="EMBL" id="MBB3877724.1"/>
    </source>
</evidence>
<proteinExistence type="predicted"/>
<dbReference type="EMBL" id="JACIDH010000001">
    <property type="protein sequence ID" value="MBB3877724.1"/>
    <property type="molecule type" value="Genomic_DNA"/>
</dbReference>
<dbReference type="AlphaFoldDB" id="A0A7W6F182"/>
<keyword evidence="2" id="KW-1185">Reference proteome</keyword>
<dbReference type="RefSeq" id="WP_183949823.1">
    <property type="nucleotide sequence ID" value="NZ_JACIDH010000001.1"/>
</dbReference>
<reference evidence="1 2" key="1">
    <citation type="submission" date="2020-08" db="EMBL/GenBank/DDBJ databases">
        <title>Genomic Encyclopedia of Type Strains, Phase IV (KMG-IV): sequencing the most valuable type-strain genomes for metagenomic binning, comparative biology and taxonomic classification.</title>
        <authorList>
            <person name="Goeker M."/>
        </authorList>
    </citation>
    <scope>NUCLEOTIDE SEQUENCE [LARGE SCALE GENOMIC DNA]</scope>
    <source>
        <strain evidence="1 2">DSM 19512</strain>
    </source>
</reference>
<comment type="caution">
    <text evidence="1">The sequence shown here is derived from an EMBL/GenBank/DDBJ whole genome shotgun (WGS) entry which is preliminary data.</text>
</comment>
<protein>
    <submittedName>
        <fullName evidence="1">Uncharacterized protein</fullName>
    </submittedName>
</protein>
<dbReference type="Proteomes" id="UP000538670">
    <property type="component" value="Unassembled WGS sequence"/>
</dbReference>